<evidence type="ECO:0000256" key="5">
    <source>
        <dbReference type="ARBA" id="ARBA00015719"/>
    </source>
</evidence>
<evidence type="ECO:0000256" key="4">
    <source>
        <dbReference type="ARBA" id="ARBA00013115"/>
    </source>
</evidence>
<dbReference type="Proteomes" id="UP001293718">
    <property type="component" value="Unassembled WGS sequence"/>
</dbReference>
<keyword evidence="6" id="KW-0645">Protease</keyword>
<feature type="signal peptide" evidence="10">
    <location>
        <begin position="1"/>
        <end position="34"/>
    </location>
</feature>
<evidence type="ECO:0000256" key="10">
    <source>
        <dbReference type="SAM" id="SignalP"/>
    </source>
</evidence>
<evidence type="ECO:0000256" key="8">
    <source>
        <dbReference type="ARBA" id="ARBA00022825"/>
    </source>
</evidence>
<evidence type="ECO:0000256" key="7">
    <source>
        <dbReference type="ARBA" id="ARBA00022801"/>
    </source>
</evidence>
<comment type="catalytic activity">
    <reaction evidence="1">
        <text>[L-4-(L-arginin-2-N-yl)aspartate](n) + H2O = [L-4-(L-arginin-2-N-yl)aspartate](n-1) + L-4-(L-arginin-2-N-yl)aspartate</text>
        <dbReference type="Rhea" id="RHEA:12845"/>
        <dbReference type="Rhea" id="RHEA-COMP:13728"/>
        <dbReference type="Rhea" id="RHEA-COMP:13734"/>
        <dbReference type="ChEBI" id="CHEBI:15377"/>
        <dbReference type="ChEBI" id="CHEBI:137986"/>
        <dbReference type="ChEBI" id="CHEBI:137991"/>
        <dbReference type="EC" id="3.4.15.6"/>
    </reaction>
</comment>
<dbReference type="RefSeq" id="WP_322468715.1">
    <property type="nucleotide sequence ID" value="NZ_JAXOJX010000128.1"/>
</dbReference>
<keyword evidence="11" id="KW-0121">Carboxypeptidase</keyword>
<protein>
    <recommendedName>
        <fullName evidence="5">Cyanophycinase</fullName>
        <ecNumber evidence="4">3.4.15.6</ecNumber>
    </recommendedName>
</protein>
<feature type="region of interest" description="Disordered" evidence="9">
    <location>
        <begin position="37"/>
        <end position="59"/>
    </location>
</feature>
<dbReference type="SUPFAM" id="SSF52317">
    <property type="entry name" value="Class I glutamine amidotransferase-like"/>
    <property type="match status" value="1"/>
</dbReference>
<comment type="caution">
    <text evidence="11">The sequence shown here is derived from an EMBL/GenBank/DDBJ whole genome shotgun (WGS) entry which is preliminary data.</text>
</comment>
<evidence type="ECO:0000256" key="6">
    <source>
        <dbReference type="ARBA" id="ARBA00022670"/>
    </source>
</evidence>
<dbReference type="GO" id="GO:0008241">
    <property type="term" value="F:peptidyl-dipeptidase activity"/>
    <property type="evidence" value="ECO:0007669"/>
    <property type="project" value="UniProtKB-EC"/>
</dbReference>
<organism evidence="11 12">
    <name type="scientific">Azohydromonas lata</name>
    <dbReference type="NCBI Taxonomy" id="45677"/>
    <lineage>
        <taxon>Bacteria</taxon>
        <taxon>Pseudomonadati</taxon>
        <taxon>Pseudomonadota</taxon>
        <taxon>Betaproteobacteria</taxon>
        <taxon>Burkholderiales</taxon>
        <taxon>Sphaerotilaceae</taxon>
        <taxon>Azohydromonas</taxon>
    </lineage>
</organism>
<dbReference type="CDD" id="cd03145">
    <property type="entry name" value="GAT1_cyanophycinase"/>
    <property type="match status" value="1"/>
</dbReference>
<dbReference type="Gene3D" id="3.40.50.880">
    <property type="match status" value="1"/>
</dbReference>
<feature type="non-terminal residue" evidence="11">
    <location>
        <position position="328"/>
    </location>
</feature>
<dbReference type="Pfam" id="PF03575">
    <property type="entry name" value="Peptidase_S51"/>
    <property type="match status" value="1"/>
</dbReference>
<gene>
    <name evidence="11" type="ORF">SM757_33965</name>
</gene>
<sequence length="328" mass="34058">MATFHLPPGTASRRHLLLGLAAAGIAPLAGPALGAPAHCADRPEHPDRTRGGCKADPAQAPRAEAGVLMAIGGNEDRRGAMAVLRRFVQLSGGLRARIAVLTTASATPQLMGASYAQAFNRLGVRRRVELAIGSREDADSPAVARRILEADGVFITGGDQHRLLTALRGSAAQRALRRLHARPDSCIAGTSAGAAALSRSMLLGARSLEEPEQEAAWLEDGLALLPGAIVDQHFSERQRLPRLITAVAQQPGLLGLGVDEDTALVIEPGRALEVVGAGTVTLLDGRHLQAVRPGAAPDAAALQPLLVAGLRRQVFHAGQRLALEGGAA</sequence>
<dbReference type="EC" id="3.4.15.6" evidence="4"/>
<dbReference type="PROSITE" id="PS51318">
    <property type="entry name" value="TAT"/>
    <property type="match status" value="1"/>
</dbReference>
<evidence type="ECO:0000313" key="12">
    <source>
        <dbReference type="Proteomes" id="UP001293718"/>
    </source>
</evidence>
<comment type="similarity">
    <text evidence="3">Belongs to the peptidase S51 family.</text>
</comment>
<dbReference type="InterPro" id="IPR029062">
    <property type="entry name" value="Class_I_gatase-like"/>
</dbReference>
<dbReference type="InterPro" id="IPR005320">
    <property type="entry name" value="Peptidase_S51"/>
</dbReference>
<keyword evidence="10" id="KW-0732">Signal</keyword>
<comment type="function">
    <text evidence="2">Exopeptidase that catalyzes the hydrolytic cleavage of multi-L-arginyl-poly-L-aspartic acid (cyanophycin; a water-insoluble reserve polymer) into aspartate-arginine dipeptides.</text>
</comment>
<dbReference type="InterPro" id="IPR011811">
    <property type="entry name" value="Peptidase_S51_cyanophycinase"/>
</dbReference>
<evidence type="ECO:0000256" key="1">
    <source>
        <dbReference type="ARBA" id="ARBA00001092"/>
    </source>
</evidence>
<evidence type="ECO:0000256" key="2">
    <source>
        <dbReference type="ARBA" id="ARBA00002039"/>
    </source>
</evidence>
<dbReference type="PANTHER" id="PTHR36175">
    <property type="entry name" value="CYANOPHYCINASE"/>
    <property type="match status" value="1"/>
</dbReference>
<evidence type="ECO:0000256" key="9">
    <source>
        <dbReference type="SAM" id="MobiDB-lite"/>
    </source>
</evidence>
<dbReference type="GO" id="GO:0004180">
    <property type="term" value="F:carboxypeptidase activity"/>
    <property type="evidence" value="ECO:0007669"/>
    <property type="project" value="UniProtKB-KW"/>
</dbReference>
<evidence type="ECO:0000313" key="11">
    <source>
        <dbReference type="EMBL" id="MDZ5461594.1"/>
    </source>
</evidence>
<keyword evidence="7 11" id="KW-0378">Hydrolase</keyword>
<name>A0ABU5IRS4_9BURK</name>
<keyword evidence="12" id="KW-1185">Reference proteome</keyword>
<accession>A0ABU5IRS4</accession>
<dbReference type="PANTHER" id="PTHR36175:SF1">
    <property type="entry name" value="CYANOPHYCINASE"/>
    <property type="match status" value="1"/>
</dbReference>
<proteinExistence type="inferred from homology"/>
<dbReference type="EMBL" id="JAXOJX010000128">
    <property type="protein sequence ID" value="MDZ5461594.1"/>
    <property type="molecule type" value="Genomic_DNA"/>
</dbReference>
<dbReference type="NCBIfam" id="TIGR02069">
    <property type="entry name" value="cyanophycinase"/>
    <property type="match status" value="1"/>
</dbReference>
<feature type="chain" id="PRO_5045136460" description="Cyanophycinase" evidence="10">
    <location>
        <begin position="35"/>
        <end position="328"/>
    </location>
</feature>
<dbReference type="InterPro" id="IPR006311">
    <property type="entry name" value="TAT_signal"/>
</dbReference>
<evidence type="ECO:0000256" key="3">
    <source>
        <dbReference type="ARBA" id="ARBA00006534"/>
    </source>
</evidence>
<feature type="compositionally biased region" description="Basic and acidic residues" evidence="9">
    <location>
        <begin position="39"/>
        <end position="50"/>
    </location>
</feature>
<keyword evidence="8" id="KW-0720">Serine protease</keyword>
<reference evidence="11 12" key="1">
    <citation type="submission" date="2023-11" db="EMBL/GenBank/DDBJ databases">
        <title>Draft genome of Azohydromonas lata strain H1 (DSM1123), a polyhydroxyalkanoate producer.</title>
        <authorList>
            <person name="Traversa D."/>
            <person name="D'Addabbo P."/>
            <person name="Pazzani C."/>
            <person name="Manzari C."/>
            <person name="Chiara M."/>
            <person name="Scrascia M."/>
        </authorList>
    </citation>
    <scope>NUCLEOTIDE SEQUENCE [LARGE SCALE GENOMIC DNA]</scope>
    <source>
        <strain evidence="11 12">H1</strain>
    </source>
</reference>